<keyword evidence="3" id="KW-0802">TPR repeat</keyword>
<dbReference type="Gene3D" id="1.25.40.10">
    <property type="entry name" value="Tetratricopeptide repeat domain"/>
    <property type="match status" value="3"/>
</dbReference>
<dbReference type="SMART" id="SM00267">
    <property type="entry name" value="GGDEF"/>
    <property type="match status" value="1"/>
</dbReference>
<dbReference type="InterPro" id="IPR019734">
    <property type="entry name" value="TPR_rpt"/>
</dbReference>
<name>A0ABT5FDX4_9GAMM</name>
<dbReference type="Pfam" id="PF13424">
    <property type="entry name" value="TPR_12"/>
    <property type="match status" value="1"/>
</dbReference>
<evidence type="ECO:0000256" key="3">
    <source>
        <dbReference type="PROSITE-ProRule" id="PRU00339"/>
    </source>
</evidence>
<evidence type="ECO:0000256" key="2">
    <source>
        <dbReference type="ARBA" id="ARBA00034247"/>
    </source>
</evidence>
<reference evidence="7 8" key="1">
    <citation type="submission" date="2023-01" db="EMBL/GenBank/DDBJ databases">
        <title>Psychrosphaera sp. nov., isolated from marine algae.</title>
        <authorList>
            <person name="Bayburt H."/>
            <person name="Choi B.J."/>
            <person name="Kim J.M."/>
            <person name="Choi D.G."/>
            <person name="Jeon C.O."/>
        </authorList>
    </citation>
    <scope>NUCLEOTIDE SEQUENCE [LARGE SCALE GENOMIC DNA]</scope>
    <source>
        <strain evidence="7 8">G1-22</strain>
    </source>
</reference>
<dbReference type="Proteomes" id="UP001528411">
    <property type="component" value="Unassembled WGS sequence"/>
</dbReference>
<evidence type="ECO:0000313" key="8">
    <source>
        <dbReference type="Proteomes" id="UP001528411"/>
    </source>
</evidence>
<dbReference type="Gene3D" id="3.30.70.270">
    <property type="match status" value="1"/>
</dbReference>
<accession>A0ABT5FDX4</accession>
<dbReference type="EMBL" id="JAQOMS010000002">
    <property type="protein sequence ID" value="MDC2889722.1"/>
    <property type="molecule type" value="Genomic_DNA"/>
</dbReference>
<dbReference type="NCBIfam" id="TIGR00254">
    <property type="entry name" value="GGDEF"/>
    <property type="match status" value="1"/>
</dbReference>
<dbReference type="CDD" id="cd01949">
    <property type="entry name" value="GGDEF"/>
    <property type="match status" value="1"/>
</dbReference>
<dbReference type="Pfam" id="PF13181">
    <property type="entry name" value="TPR_8"/>
    <property type="match status" value="1"/>
</dbReference>
<organism evidence="7 8">
    <name type="scientific">Psychrosphaera algicola</name>
    <dbReference type="NCBI Taxonomy" id="3023714"/>
    <lineage>
        <taxon>Bacteria</taxon>
        <taxon>Pseudomonadati</taxon>
        <taxon>Pseudomonadota</taxon>
        <taxon>Gammaproteobacteria</taxon>
        <taxon>Alteromonadales</taxon>
        <taxon>Pseudoalteromonadaceae</taxon>
        <taxon>Psychrosphaera</taxon>
    </lineage>
</organism>
<proteinExistence type="predicted"/>
<feature type="transmembrane region" description="Helical" evidence="5">
    <location>
        <begin position="520"/>
        <end position="540"/>
    </location>
</feature>
<comment type="caution">
    <text evidence="7">The sequence shown here is derived from an EMBL/GenBank/DDBJ whole genome shotgun (WGS) entry which is preliminary data.</text>
</comment>
<evidence type="ECO:0000259" key="6">
    <source>
        <dbReference type="PROSITE" id="PS50887"/>
    </source>
</evidence>
<evidence type="ECO:0000313" key="7">
    <source>
        <dbReference type="EMBL" id="MDC2889722.1"/>
    </source>
</evidence>
<dbReference type="PROSITE" id="PS50887">
    <property type="entry name" value="GGDEF"/>
    <property type="match status" value="1"/>
</dbReference>
<dbReference type="RefSeq" id="WP_272181099.1">
    <property type="nucleotide sequence ID" value="NZ_JAQOMS010000002.1"/>
</dbReference>
<dbReference type="SUPFAM" id="SSF55073">
    <property type="entry name" value="Nucleotide cyclase"/>
    <property type="match status" value="1"/>
</dbReference>
<feature type="repeat" description="TPR" evidence="3">
    <location>
        <begin position="143"/>
        <end position="176"/>
    </location>
</feature>
<dbReference type="Pfam" id="PF00990">
    <property type="entry name" value="GGDEF"/>
    <property type="match status" value="1"/>
</dbReference>
<dbReference type="SUPFAM" id="SSF48452">
    <property type="entry name" value="TPR-like"/>
    <property type="match status" value="3"/>
</dbReference>
<dbReference type="EC" id="2.7.7.65" evidence="1"/>
<dbReference type="InterPro" id="IPR011990">
    <property type="entry name" value="TPR-like_helical_dom_sf"/>
</dbReference>
<dbReference type="Pfam" id="PF13176">
    <property type="entry name" value="TPR_7"/>
    <property type="match status" value="1"/>
</dbReference>
<feature type="repeat" description="TPR" evidence="3">
    <location>
        <begin position="263"/>
        <end position="296"/>
    </location>
</feature>
<keyword evidence="5" id="KW-0472">Membrane</keyword>
<keyword evidence="5" id="KW-1133">Transmembrane helix</keyword>
<feature type="domain" description="GGDEF" evidence="6">
    <location>
        <begin position="586"/>
        <end position="671"/>
    </location>
</feature>
<dbReference type="InterPro" id="IPR000160">
    <property type="entry name" value="GGDEF_dom"/>
</dbReference>
<dbReference type="InterPro" id="IPR043128">
    <property type="entry name" value="Rev_trsase/Diguanyl_cyclase"/>
</dbReference>
<evidence type="ECO:0000256" key="1">
    <source>
        <dbReference type="ARBA" id="ARBA00012528"/>
    </source>
</evidence>
<protein>
    <recommendedName>
        <fullName evidence="1">diguanylate cyclase</fullName>
        <ecNumber evidence="1">2.7.7.65</ecNumber>
    </recommendedName>
</protein>
<dbReference type="PANTHER" id="PTHR45138:SF9">
    <property type="entry name" value="DIGUANYLATE CYCLASE DGCM-RELATED"/>
    <property type="match status" value="1"/>
</dbReference>
<comment type="catalytic activity">
    <reaction evidence="2">
        <text>2 GTP = 3',3'-c-di-GMP + 2 diphosphate</text>
        <dbReference type="Rhea" id="RHEA:24898"/>
        <dbReference type="ChEBI" id="CHEBI:33019"/>
        <dbReference type="ChEBI" id="CHEBI:37565"/>
        <dbReference type="ChEBI" id="CHEBI:58805"/>
        <dbReference type="EC" id="2.7.7.65"/>
    </reaction>
</comment>
<evidence type="ECO:0000256" key="4">
    <source>
        <dbReference type="SAM" id="Coils"/>
    </source>
</evidence>
<keyword evidence="5" id="KW-0812">Transmembrane</keyword>
<dbReference type="InterPro" id="IPR029787">
    <property type="entry name" value="Nucleotide_cyclase"/>
</dbReference>
<gene>
    <name evidence="7" type="ORF">PN838_14210</name>
</gene>
<feature type="coiled-coil region" evidence="4">
    <location>
        <begin position="466"/>
        <end position="500"/>
    </location>
</feature>
<dbReference type="InterPro" id="IPR050469">
    <property type="entry name" value="Diguanylate_Cyclase"/>
</dbReference>
<keyword evidence="4" id="KW-0175">Coiled coil</keyword>
<keyword evidence="8" id="KW-1185">Reference proteome</keyword>
<sequence>MKLANEALRLSTINNNHTVSAEAHSLLGQLNQRSHNADQSLDNFLQASVIYNNINDKRNQILSTIDYIEVLLVEKRYDQAENTIDELLPITLQYDDGFLIALTFINKGNGYYQQKRYQDAINQYLQAPDYLYGSDKVIQHRLGETYKIIGQSYKRLRNREQAAKYYRKTLEVFTTLQDKRLMARTLNTLADSERYLGNLVIALDYSMQGLELHQGFDDPEAYAKSLLGAGIIYRLIGRYEKSLTHIHEAYLYYKQVNDVLGIAKTSNQIGHIYTRLKQFEQAKSFYQVTVDLPEGSIEEKTIASSLRELAVINLKSGDYKTAMVMAHRAYTIYKRSKYKSNQSVIARIIANIYRAINDTNNAINYYRESLSLAREINSKIYQIRALNPLAGILIGIDNDEAISLLNESLALSKELNNKVEMLFAYGHFRTAEKDRGNFTAALHYAEQELELSEIIQKENEDNQLILAKANLHSHKLEVELEALKEKSKLDELELARKNNEIEIAKQVKTITELELIKNKYASVALTLLLVICLSLIFLIYRRFIASNKRNKELDYLAARDPLTDCYNRRILLKLMNQNFENAEILGEYCIILADIDHFKKVNDTFGHNIGDSVLKSFAHVLQNCVRQNDIVARFGGEEFCIVLHRVTPEQAMTIAENMRKKWNKQLLMMFR</sequence>
<dbReference type="PROSITE" id="PS50005">
    <property type="entry name" value="TPR"/>
    <property type="match status" value="2"/>
</dbReference>
<evidence type="ECO:0000256" key="5">
    <source>
        <dbReference type="SAM" id="Phobius"/>
    </source>
</evidence>
<dbReference type="PANTHER" id="PTHR45138">
    <property type="entry name" value="REGULATORY COMPONENTS OF SENSORY TRANSDUCTION SYSTEM"/>
    <property type="match status" value="1"/>
</dbReference>
<dbReference type="SMART" id="SM00028">
    <property type="entry name" value="TPR"/>
    <property type="match status" value="8"/>
</dbReference>